<evidence type="ECO:0000313" key="3">
    <source>
        <dbReference type="Proteomes" id="UP001153069"/>
    </source>
</evidence>
<gene>
    <name evidence="2" type="ORF">SEMRO_1060_G236640.1</name>
</gene>
<accession>A0A9N8HRB2</accession>
<reference evidence="2" key="1">
    <citation type="submission" date="2020-06" db="EMBL/GenBank/DDBJ databases">
        <authorList>
            <consortium name="Plant Systems Biology data submission"/>
        </authorList>
    </citation>
    <scope>NUCLEOTIDE SEQUENCE</scope>
    <source>
        <strain evidence="2">D6</strain>
    </source>
</reference>
<evidence type="ECO:0000313" key="2">
    <source>
        <dbReference type="EMBL" id="CAB9519943.1"/>
    </source>
</evidence>
<dbReference type="AlphaFoldDB" id="A0A9N8HRB2"/>
<proteinExistence type="predicted"/>
<dbReference type="Proteomes" id="UP001153069">
    <property type="component" value="Unassembled WGS sequence"/>
</dbReference>
<sequence>MAHELPDIEVLGEWDHGICDPVFDEGTDVSEKSMEGDPKAVMSSTRCGKLMGSIKNAEQAVENAAKMVFQGMERRVGGVVGRHISEDEAKTKSSE</sequence>
<keyword evidence="3" id="KW-1185">Reference proteome</keyword>
<name>A0A9N8HRB2_9STRA</name>
<comment type="caution">
    <text evidence="2">The sequence shown here is derived from an EMBL/GenBank/DDBJ whole genome shotgun (WGS) entry which is preliminary data.</text>
</comment>
<feature type="region of interest" description="Disordered" evidence="1">
    <location>
        <begin position="22"/>
        <end position="42"/>
    </location>
</feature>
<organism evidence="2 3">
    <name type="scientific">Seminavis robusta</name>
    <dbReference type="NCBI Taxonomy" id="568900"/>
    <lineage>
        <taxon>Eukaryota</taxon>
        <taxon>Sar</taxon>
        <taxon>Stramenopiles</taxon>
        <taxon>Ochrophyta</taxon>
        <taxon>Bacillariophyta</taxon>
        <taxon>Bacillariophyceae</taxon>
        <taxon>Bacillariophycidae</taxon>
        <taxon>Naviculales</taxon>
        <taxon>Naviculaceae</taxon>
        <taxon>Seminavis</taxon>
    </lineage>
</organism>
<evidence type="ECO:0000256" key="1">
    <source>
        <dbReference type="SAM" id="MobiDB-lite"/>
    </source>
</evidence>
<protein>
    <submittedName>
        <fullName evidence="2">Uncharacterized protein</fullName>
    </submittedName>
</protein>
<dbReference type="EMBL" id="CAICTM010001058">
    <property type="protein sequence ID" value="CAB9519943.1"/>
    <property type="molecule type" value="Genomic_DNA"/>
</dbReference>
<feature type="compositionally biased region" description="Basic and acidic residues" evidence="1">
    <location>
        <begin position="29"/>
        <end position="38"/>
    </location>
</feature>